<feature type="compositionally biased region" description="Basic and acidic residues" evidence="2">
    <location>
        <begin position="242"/>
        <end position="257"/>
    </location>
</feature>
<evidence type="ECO:0000256" key="1">
    <source>
        <dbReference type="SAM" id="Coils"/>
    </source>
</evidence>
<feature type="compositionally biased region" description="Low complexity" evidence="2">
    <location>
        <begin position="191"/>
        <end position="208"/>
    </location>
</feature>
<evidence type="ECO:0000313" key="3">
    <source>
        <dbReference type="EMBL" id="KAL0576508.1"/>
    </source>
</evidence>
<gene>
    <name evidence="3" type="ORF">V5O48_005483</name>
</gene>
<reference evidence="3 4" key="1">
    <citation type="submission" date="2024-02" db="EMBL/GenBank/DDBJ databases">
        <title>A draft genome for the cacao thread blight pathogen Marasmius crinis-equi.</title>
        <authorList>
            <person name="Cohen S.P."/>
            <person name="Baruah I.K."/>
            <person name="Amoako-Attah I."/>
            <person name="Bukari Y."/>
            <person name="Meinhardt L.W."/>
            <person name="Bailey B.A."/>
        </authorList>
    </citation>
    <scope>NUCLEOTIDE SEQUENCE [LARGE SCALE GENOMIC DNA]</scope>
    <source>
        <strain evidence="3 4">GH-76</strain>
    </source>
</reference>
<dbReference type="EMBL" id="JBAHYK010000219">
    <property type="protein sequence ID" value="KAL0576508.1"/>
    <property type="molecule type" value="Genomic_DNA"/>
</dbReference>
<proteinExistence type="predicted"/>
<keyword evidence="1" id="KW-0175">Coiled coil</keyword>
<evidence type="ECO:0000313" key="4">
    <source>
        <dbReference type="Proteomes" id="UP001465976"/>
    </source>
</evidence>
<organism evidence="3 4">
    <name type="scientific">Marasmius crinis-equi</name>
    <dbReference type="NCBI Taxonomy" id="585013"/>
    <lineage>
        <taxon>Eukaryota</taxon>
        <taxon>Fungi</taxon>
        <taxon>Dikarya</taxon>
        <taxon>Basidiomycota</taxon>
        <taxon>Agaricomycotina</taxon>
        <taxon>Agaricomycetes</taxon>
        <taxon>Agaricomycetidae</taxon>
        <taxon>Agaricales</taxon>
        <taxon>Marasmiineae</taxon>
        <taxon>Marasmiaceae</taxon>
        <taxon>Marasmius</taxon>
    </lineage>
</organism>
<dbReference type="Proteomes" id="UP001465976">
    <property type="component" value="Unassembled WGS sequence"/>
</dbReference>
<sequence>MVGIVELTTQLYAVTPERTCLPKQVQKFLFPIIRRVYLPDNSALLAENDRIQNLLNGAQTARRRLEDQVGHLMEQCERHMSSSAAHAKGEKDALTEVEKLRKRLGREIEARKAAENKADSLASKTRKTVDNDVAVKEAIANSNTLKTLSFARQPQHAGNDEFRGVKATGPKRGRLEVEDVDTDSEDEWLISTRPPSTRLSSRPPARSTVQPETPVSDAQTTQSTSATTLDASPIVLSDEDASDSRVQRGSRPFDAHRFPWTAPVPPMSSITPRRRVMRNLPVRPPTKRMRA</sequence>
<feature type="region of interest" description="Disordered" evidence="2">
    <location>
        <begin position="150"/>
        <end position="291"/>
    </location>
</feature>
<protein>
    <submittedName>
        <fullName evidence="3">Uncharacterized protein</fullName>
    </submittedName>
</protein>
<feature type="compositionally biased region" description="Low complexity" evidence="2">
    <location>
        <begin position="218"/>
        <end position="228"/>
    </location>
</feature>
<feature type="compositionally biased region" description="Acidic residues" evidence="2">
    <location>
        <begin position="178"/>
        <end position="188"/>
    </location>
</feature>
<name>A0ABR3FMQ7_9AGAR</name>
<comment type="caution">
    <text evidence="3">The sequence shown here is derived from an EMBL/GenBank/DDBJ whole genome shotgun (WGS) entry which is preliminary data.</text>
</comment>
<accession>A0ABR3FMQ7</accession>
<feature type="coiled-coil region" evidence="1">
    <location>
        <begin position="48"/>
        <end position="117"/>
    </location>
</feature>
<evidence type="ECO:0000256" key="2">
    <source>
        <dbReference type="SAM" id="MobiDB-lite"/>
    </source>
</evidence>
<keyword evidence="4" id="KW-1185">Reference proteome</keyword>